<evidence type="ECO:0000256" key="7">
    <source>
        <dbReference type="ARBA" id="ARBA00023316"/>
    </source>
</evidence>
<evidence type="ECO:0000313" key="12">
    <source>
        <dbReference type="EMBL" id="KXZ44666.1"/>
    </source>
</evidence>
<dbReference type="GO" id="GO:0000272">
    <property type="term" value="P:polysaccharide catabolic process"/>
    <property type="evidence" value="ECO:0007669"/>
    <property type="project" value="UniProtKB-KW"/>
</dbReference>
<evidence type="ECO:0000256" key="3">
    <source>
        <dbReference type="ARBA" id="ARBA00012780"/>
    </source>
</evidence>
<dbReference type="PANTHER" id="PTHR31983:SF0">
    <property type="entry name" value="GLUCAN ENDO-1,3-BETA-D-GLUCOSIDASE 2"/>
    <property type="match status" value="1"/>
</dbReference>
<feature type="region of interest" description="Disordered" evidence="9">
    <location>
        <begin position="783"/>
        <end position="806"/>
    </location>
</feature>
<feature type="domain" description="Glycosyl hydrolase family 81 C-terminal" evidence="11">
    <location>
        <begin position="1804"/>
        <end position="2119"/>
    </location>
</feature>
<feature type="domain" description="Glycosyl hydrolase family 81 N-terminal" evidence="10">
    <location>
        <begin position="50"/>
        <end position="361"/>
    </location>
</feature>
<dbReference type="Proteomes" id="UP000075714">
    <property type="component" value="Unassembled WGS sequence"/>
</dbReference>
<feature type="compositionally biased region" description="Low complexity" evidence="9">
    <location>
        <begin position="2162"/>
        <end position="2180"/>
    </location>
</feature>
<keyword evidence="4" id="KW-0378">Hydrolase</keyword>
<dbReference type="PROSITE" id="PS52008">
    <property type="entry name" value="GH81"/>
    <property type="match status" value="3"/>
</dbReference>
<dbReference type="Pfam" id="PF17652">
    <property type="entry name" value="Glyco_hydro81C"/>
    <property type="match status" value="3"/>
</dbReference>
<dbReference type="EMBL" id="LSYV01000065">
    <property type="protein sequence ID" value="KXZ44666.1"/>
    <property type="molecule type" value="Genomic_DNA"/>
</dbReference>
<evidence type="ECO:0000256" key="9">
    <source>
        <dbReference type="SAM" id="MobiDB-lite"/>
    </source>
</evidence>
<evidence type="ECO:0000259" key="10">
    <source>
        <dbReference type="Pfam" id="PF03639"/>
    </source>
</evidence>
<evidence type="ECO:0000256" key="8">
    <source>
        <dbReference type="ARBA" id="ARBA00023326"/>
    </source>
</evidence>
<keyword evidence="6" id="KW-0326">Glycosidase</keyword>
<evidence type="ECO:0000256" key="2">
    <source>
        <dbReference type="ARBA" id="ARBA00010730"/>
    </source>
</evidence>
<dbReference type="OrthoDB" id="537425at2759"/>
<keyword evidence="8" id="KW-0624">Polysaccharide degradation</keyword>
<proteinExistence type="inferred from homology"/>
<evidence type="ECO:0000256" key="1">
    <source>
        <dbReference type="ARBA" id="ARBA00000382"/>
    </source>
</evidence>
<comment type="catalytic activity">
    <reaction evidence="1">
        <text>Hydrolysis of (1-&gt;3)-beta-D-glucosidic linkages in (1-&gt;3)-beta-D-glucans.</text>
        <dbReference type="EC" id="3.2.1.39"/>
    </reaction>
</comment>
<reference evidence="13" key="1">
    <citation type="journal article" date="2016" name="Nat. Commun.">
        <title>The Gonium pectorale genome demonstrates co-option of cell cycle regulation during the evolution of multicellularity.</title>
        <authorList>
            <person name="Hanschen E.R."/>
            <person name="Marriage T.N."/>
            <person name="Ferris P.J."/>
            <person name="Hamaji T."/>
            <person name="Toyoda A."/>
            <person name="Fujiyama A."/>
            <person name="Neme R."/>
            <person name="Noguchi H."/>
            <person name="Minakuchi Y."/>
            <person name="Suzuki M."/>
            <person name="Kawai-Toyooka H."/>
            <person name="Smith D.R."/>
            <person name="Sparks H."/>
            <person name="Anderson J."/>
            <person name="Bakaric R."/>
            <person name="Luria V."/>
            <person name="Karger A."/>
            <person name="Kirschner M.W."/>
            <person name="Durand P.M."/>
            <person name="Michod R.E."/>
            <person name="Nozaki H."/>
            <person name="Olson B.J."/>
        </authorList>
    </citation>
    <scope>NUCLEOTIDE SEQUENCE [LARGE SCALE GENOMIC DNA]</scope>
    <source>
        <strain evidence="13">NIES-2863</strain>
    </source>
</reference>
<dbReference type="EC" id="3.2.1.39" evidence="3"/>
<evidence type="ECO:0000259" key="11">
    <source>
        <dbReference type="Pfam" id="PF17652"/>
    </source>
</evidence>
<dbReference type="GO" id="GO:0042973">
    <property type="term" value="F:glucan endo-1,3-beta-D-glucosidase activity"/>
    <property type="evidence" value="ECO:0007669"/>
    <property type="project" value="UniProtKB-EC"/>
</dbReference>
<comment type="caution">
    <text evidence="12">The sequence shown here is derived from an EMBL/GenBank/DDBJ whole genome shotgun (WGS) entry which is preliminary data.</text>
</comment>
<dbReference type="InterPro" id="IPR040451">
    <property type="entry name" value="GH81_N"/>
</dbReference>
<evidence type="ECO:0000256" key="6">
    <source>
        <dbReference type="ARBA" id="ARBA00023295"/>
    </source>
</evidence>
<feature type="domain" description="Glycosyl hydrolase family 81 C-terminal" evidence="11">
    <location>
        <begin position="1158"/>
        <end position="1438"/>
    </location>
</feature>
<feature type="domain" description="Glycosyl hydrolase family 81 C-terminal" evidence="11">
    <location>
        <begin position="383"/>
        <end position="744"/>
    </location>
</feature>
<organism evidence="12 13">
    <name type="scientific">Gonium pectorale</name>
    <name type="common">Green alga</name>
    <dbReference type="NCBI Taxonomy" id="33097"/>
    <lineage>
        <taxon>Eukaryota</taxon>
        <taxon>Viridiplantae</taxon>
        <taxon>Chlorophyta</taxon>
        <taxon>core chlorophytes</taxon>
        <taxon>Chlorophyceae</taxon>
        <taxon>CS clade</taxon>
        <taxon>Chlamydomonadales</taxon>
        <taxon>Volvocaceae</taxon>
        <taxon>Gonium</taxon>
    </lineage>
</organism>
<keyword evidence="13" id="KW-1185">Reference proteome</keyword>
<name>A0A150G457_GONPE</name>
<feature type="region of interest" description="Disordered" evidence="9">
    <location>
        <begin position="2160"/>
        <end position="2180"/>
    </location>
</feature>
<dbReference type="InterPro" id="IPR005200">
    <property type="entry name" value="Endo-beta-glucanase"/>
</dbReference>
<sequence length="2180" mass="232969">MIMYMSQAVMYTPLDTAFMPISPPPQVSRSNPAVEAPSAMFPSGVPAPPTNAWWTSWVQFTGGEDDVAAVNMQPYLVKVVPSGLRVASPRDMTWDGACSSFACVRSLYGNNVTLTTAEGLGWVGVEAYDDLSVTLVWRQAVGSPVAMRTTLLQGLPYITVEYVAATPVFRTHQDVWLGTAPSNLTGSKYKIPCGSSLTWLIYSSTSATLAVSSGGAPASVTATGPAAFTGKWRLAALLHRFALPYGWSRASLDASAAAAEAALDAYADVYPTGGRVHLGIQAAADSPTGKARAVLQYSFGLTTLSGAAAGELLMFSMPHHRAQLVTPDPNGAGAGALTVKGVRGNLRSLAGSTWTLSYELPEVAWSGVSGVADASYVGPIVSQLLSTDVNSNLLGAEVYKVSQALADMGRIAEIASELSPHNASLAAAAATLRQRVREHLGAWLAPASPVNMGLVYDTKWGGIVSSFPIWINGMNAAAGRNEEEKNNAYWHHLAHYGPFVYAAAVVARADAAWGAANKAAVLALVRDMANPRNGSGAAGGDPYFPFARYMDWWCGHAWATGLAAATYDGAIKDFGKWQESAPASVAAYYAIALFGSAVADPALQAWGQVLAAVEAGSARMYWQLPAGGSEAYPSGSFVAADGGIDRSYSGYGDDGKRVPGKVYQSQVRFFTELGDAQSEPAVIYGLQWAPFLPGASDLLLRTPWVTQAYSAVATAAIASSNPATWAAFRQMARACSDPVAAWAAALALTPSNSAASFDATNSLGLRHSKTSVLYWIATRAGTSQQSASSPPSPPPPSAQDGTKTANMSYSPSLPGSFFPFPTNSWWSSWTHVSPYTRKMGEEPIVMHPWRAKALPYRLEVVPPGVQWDIQPGFIVPAYDRNLSVSAVEGLAGRSVLSGNELGVTLEWRPASGSGSMSAAMLQGNPFLTVRFSGLTPVIDFHVASPFISGLGTRTGKSFKATNNGGMTYKFYFSSSVTAVVDSNSVLLQGPFTGVMRIAVLYSPLVPVMSSIPAPVVEQIYDANSDIFPTGASVQFGTQPGTGGGPDRGIVHVSFTTESMSGGNNGSLMMMSMAHHRTHLLAPALPSGNLVRIDDLRGELQHVLGSDWVLAYDLPGISWNAPNGISDASKRAAVVSALLTDVQAPNPANRWPGLNPAADPYFGSSDLAKMGQMALIAEELAAQSPADAPALQQAATKLRSTLRDRLNERLSTTPGIDSSLVYDRTWGGIVTYKDASTRTNNYFGNLVYNDHHFHYGYLLHAAAALAKGNATWLAEKKDALLAVLRDFANPRKDDPWFPFARVMDWWGGHSWALGIEALGDAKNQESTSEAVNGYYAVTLLGTVLGDPALTSWGQLLTAIEASGAQHYWQISSDRDIYPAPFNANKAVGIVWNGKVDYATWFGNNPALIHGIQYMPFTPISELLLRKEWIAESHPVAVSQPDAGVPLDGTKTVNMSYSPSLPGSFFPFPTNSWWSSWTHVSPYTRKMGEEPIVMHPWRAKALPYRLEAVPPGVQWDIQPGFIVPAYDRNLSVSAVEGLAGWSVLSGNELGVTLEWRPASGSGSMSAAMLQGNPFLTVRFSGLTPVIDFHVASPFISGLGTRTGKSFKMANNGGMVYKMYFSSPVTLIVDANSVRTQAPFTGVMRIAVPYSPLRPVMAASDAAVVEQLYDANVDIFPTGASVQFGTQPGTGGGPDRGIVHVSFTTESMSGGNNGSLMMMSMAHHRTQLLAPALPSGNLVRIDDLRGELQHVLGSDWVLAYDLPGISWNAPNGISDASKRAAVISALLTDVQAPNPANRWPGLNPAADPYFGSSDLAKMGQMALIAEELAAQSPADAPALQQAATKLRSTLRDRLNERLSTTPGIDSSLVYDRTWGGIVTYKDASTRTNNYFGNLVYNDHHFHYGYLLHAAAALAKGNATWLAEKKDALLAVLRDFANPRKDDPWFPFARVMDWWGGHSWALGIEALGDAKNQESTSEAVNGYYAVTLLGTVLGDPALTRWGQLLTAIEASGAQHYWQITSDRDIYPAPFNANKAVGIVWNGKVDYATWFGNNPALIHGIQYMPFTPISELLLRKEWIAESHPVAISQPDAGVPLCWKQITTMAQAIIDADAAWSYLTSVTNATAWYGYCAAHPKSVQLYWAASRPTTAQPITTISAKPRAADAFPTTTQPTTTQPITIISAKP</sequence>
<comment type="similarity">
    <text evidence="2">Belongs to the glycosyl hydrolase 81 family.</text>
</comment>
<keyword evidence="5" id="KW-0119">Carbohydrate metabolism</keyword>
<dbReference type="GO" id="GO:0071555">
    <property type="term" value="P:cell wall organization"/>
    <property type="evidence" value="ECO:0007669"/>
    <property type="project" value="UniProtKB-KW"/>
</dbReference>
<feature type="domain" description="Glycosyl hydrolase family 81 N-terminal" evidence="10">
    <location>
        <begin position="1522"/>
        <end position="1759"/>
    </location>
</feature>
<evidence type="ECO:0000256" key="5">
    <source>
        <dbReference type="ARBA" id="ARBA00023277"/>
    </source>
</evidence>
<protein>
    <recommendedName>
        <fullName evidence="3">glucan endo-1,3-beta-D-glucosidase</fullName>
        <ecNumber evidence="3">3.2.1.39</ecNumber>
    </recommendedName>
</protein>
<accession>A0A150G457</accession>
<dbReference type="Gene3D" id="2.70.98.30">
    <property type="entry name" value="Golgi alpha-mannosidase II, domain 4"/>
    <property type="match status" value="3"/>
</dbReference>
<evidence type="ECO:0000256" key="4">
    <source>
        <dbReference type="ARBA" id="ARBA00022801"/>
    </source>
</evidence>
<dbReference type="Pfam" id="PF03639">
    <property type="entry name" value="Glyco_hydro_81"/>
    <property type="match status" value="3"/>
</dbReference>
<dbReference type="GO" id="GO:0052861">
    <property type="term" value="F:endo-1,3(4)-beta-glucanase activity"/>
    <property type="evidence" value="ECO:0007669"/>
    <property type="project" value="InterPro"/>
</dbReference>
<dbReference type="InterPro" id="IPR040720">
    <property type="entry name" value="GH81_C"/>
</dbReference>
<evidence type="ECO:0000313" key="13">
    <source>
        <dbReference type="Proteomes" id="UP000075714"/>
    </source>
</evidence>
<keyword evidence="7" id="KW-0961">Cell wall biogenesis/degradation</keyword>
<gene>
    <name evidence="12" type="ORF">GPECTOR_64g85</name>
</gene>
<feature type="domain" description="Glycosyl hydrolase family 81 N-terminal" evidence="10">
    <location>
        <begin position="874"/>
        <end position="1113"/>
    </location>
</feature>
<dbReference type="PANTHER" id="PTHR31983">
    <property type="entry name" value="ENDO-1,3(4)-BETA-GLUCANASE 1"/>
    <property type="match status" value="1"/>
</dbReference>